<evidence type="ECO:0000256" key="1">
    <source>
        <dbReference type="SAM" id="MobiDB-lite"/>
    </source>
</evidence>
<dbReference type="OrthoDB" id="64244at2759"/>
<protein>
    <submittedName>
        <fullName evidence="2">Uncharacterized protein</fullName>
    </submittedName>
</protein>
<evidence type="ECO:0000313" key="3">
    <source>
        <dbReference type="Proteomes" id="UP000435112"/>
    </source>
</evidence>
<comment type="caution">
    <text evidence="2">The sequence shown here is derived from an EMBL/GenBank/DDBJ whole genome shotgun (WGS) entry which is preliminary data.</text>
</comment>
<reference evidence="2 3" key="1">
    <citation type="submission" date="2018-09" db="EMBL/GenBank/DDBJ databases">
        <title>Genomic investigation of the strawberry pathogen Phytophthora fragariae indicates pathogenicity is determined by transcriptional variation in three key races.</title>
        <authorList>
            <person name="Adams T.M."/>
            <person name="Armitage A.D."/>
            <person name="Sobczyk M.K."/>
            <person name="Bates H.J."/>
            <person name="Dunwell J.M."/>
            <person name="Nellist C.F."/>
            <person name="Harrison R.J."/>
        </authorList>
    </citation>
    <scope>NUCLEOTIDE SEQUENCE [LARGE SCALE GENOMIC DNA]</scope>
    <source>
        <strain evidence="2 3">SCRP324</strain>
    </source>
</reference>
<accession>A0A6A3IXN6</accession>
<feature type="region of interest" description="Disordered" evidence="1">
    <location>
        <begin position="1"/>
        <end position="55"/>
    </location>
</feature>
<dbReference type="CDD" id="cd19757">
    <property type="entry name" value="Bbox1"/>
    <property type="match status" value="1"/>
</dbReference>
<dbReference type="EMBL" id="QXFU01002569">
    <property type="protein sequence ID" value="KAE8984153.1"/>
    <property type="molecule type" value="Genomic_DNA"/>
</dbReference>
<gene>
    <name evidence="2" type="ORF">PR002_g23035</name>
</gene>
<organism evidence="2 3">
    <name type="scientific">Phytophthora rubi</name>
    <dbReference type="NCBI Taxonomy" id="129364"/>
    <lineage>
        <taxon>Eukaryota</taxon>
        <taxon>Sar</taxon>
        <taxon>Stramenopiles</taxon>
        <taxon>Oomycota</taxon>
        <taxon>Peronosporomycetes</taxon>
        <taxon>Peronosporales</taxon>
        <taxon>Peronosporaceae</taxon>
        <taxon>Phytophthora</taxon>
    </lineage>
</organism>
<sequence>MQFTALTSGDGPGSQRKRDLKRRLTSPRSPLLQKLQVGGDGFNLQHPRRLKDRREDAITRRNEQRVSSELQNQQQQCRERFLGRWYHVRQLYAVVSETVTARSEAMASRPKLPPSAGGTSSPSTPAKPSDPLTPAPLHNLTAMSWLIDVAREFRHGFASHRVTMPQMEIAFGSGLQLSLLSARSSTPTAASLRNVFQAFQHESESSTIDYRELLSALVVLDRWREGEKKMVARWFHEFAFPLTENSTAIGDMKMATRGCDLQRMLFTACGDEADEFKMQPFVKELLASMTQRGRSYIAETTFWEYSDAHPKLLETVRTLCWKRLTDDTRLNFYRDVYLHAKERFAKEEARVRFEQALGIWRTREPRQRLARWKFFVAYRKLIRRGDAHFRSCSAAKLVTGFRQNLKRRQEMHELVLVAQNYRVFSLLRSVFQPWALFWRSMQLIHAAARRRSERHHFHVCRKKCWRSWAMYYEQAKARSQHCDKLATAFLARQHRKILRSCMDTWLVHKRRQDEVAAADIRGRQLQQDLLLLQLMQAERGLMEVEDKLSGAVEARARKSDEMGRRRSFVAATDRVHASRKMQKQKDQRIQYKASRERAVELEAKQAWAAIAEQVAAEVRTATLTWLETAEAKDQINTEATRIFETDAKWIRNELDRDPENAPFRIMPRGCRWQVFLEAPHGAITRKLTKAFYLNTVTYEKYWCGEVVIEECEGIAREVIIQWRIDDALARLNEKEAEWALQRRQNIAATRIQMLFRCRQARSVCRRIIRNSFVKRIDPGSGEIVYFNLARPQETRRRPPKLIDSDEVLIPVESSTWVYRQDIHGSGYYERVDTGETSCGPPDHYILCTRCSVHFVTRRKISSGARYCIGCYANFRYASRREAATVEEESGWTKMPVQPANCMVCRSAAAHFVCTDCTHDATCTRCFNAVHGRLAKSKTHAAATSLVNRASE</sequence>
<dbReference type="Proteomes" id="UP000435112">
    <property type="component" value="Unassembled WGS sequence"/>
</dbReference>
<proteinExistence type="predicted"/>
<feature type="compositionally biased region" description="Low complexity" evidence="1">
    <location>
        <begin position="114"/>
        <end position="126"/>
    </location>
</feature>
<feature type="region of interest" description="Disordered" evidence="1">
    <location>
        <begin position="104"/>
        <end position="135"/>
    </location>
</feature>
<dbReference type="AlphaFoldDB" id="A0A6A3IXN6"/>
<name>A0A6A3IXN6_9STRA</name>
<evidence type="ECO:0000313" key="2">
    <source>
        <dbReference type="EMBL" id="KAE8984153.1"/>
    </source>
</evidence>